<keyword evidence="3" id="KW-0813">Transport</keyword>
<keyword evidence="9" id="KW-0406">Ion transport</keyword>
<keyword evidence="6 12" id="KW-0812">Transmembrane</keyword>
<organism evidence="14 15">
    <name type="scientific">Anabaena azotica FACHB-119</name>
    <dbReference type="NCBI Taxonomy" id="947527"/>
    <lineage>
        <taxon>Bacteria</taxon>
        <taxon>Bacillati</taxon>
        <taxon>Cyanobacteriota</taxon>
        <taxon>Cyanophyceae</taxon>
        <taxon>Nostocales</taxon>
        <taxon>Nostocaceae</taxon>
        <taxon>Anabaena</taxon>
        <taxon>Anabaena azotica</taxon>
    </lineage>
</organism>
<comment type="similarity">
    <text evidence="2">Belongs to the monovalent cation:proton antiporter 1 (CPA1) transporter (TC 2.A.36) family.</text>
</comment>
<evidence type="ECO:0000256" key="10">
    <source>
        <dbReference type="ARBA" id="ARBA00023136"/>
    </source>
</evidence>
<keyword evidence="15" id="KW-1185">Reference proteome</keyword>
<feature type="transmembrane region" description="Helical" evidence="12">
    <location>
        <begin position="310"/>
        <end position="331"/>
    </location>
</feature>
<feature type="transmembrane region" description="Helical" evidence="12">
    <location>
        <begin position="19"/>
        <end position="39"/>
    </location>
</feature>
<dbReference type="PANTHER" id="PTHR10110:SF195">
    <property type="entry name" value="NA(+)_H(+) ANTIPORTER NHAS2"/>
    <property type="match status" value="1"/>
</dbReference>
<proteinExistence type="inferred from homology"/>
<dbReference type="InterPro" id="IPR004709">
    <property type="entry name" value="NaH_exchanger"/>
</dbReference>
<keyword evidence="7 12" id="KW-1133">Transmembrane helix</keyword>
<dbReference type="InterPro" id="IPR018422">
    <property type="entry name" value="Cation/H_exchanger_CPA1"/>
</dbReference>
<evidence type="ECO:0000256" key="11">
    <source>
        <dbReference type="ARBA" id="ARBA00023201"/>
    </source>
</evidence>
<name>A0ABR8D7C6_9NOST</name>
<feature type="domain" description="Cation/H+ exchanger transmembrane" evidence="13">
    <location>
        <begin position="30"/>
        <end position="403"/>
    </location>
</feature>
<evidence type="ECO:0000256" key="12">
    <source>
        <dbReference type="SAM" id="Phobius"/>
    </source>
</evidence>
<accession>A0ABR8D7C6</accession>
<comment type="caution">
    <text evidence="14">The sequence shown here is derived from an EMBL/GenBank/DDBJ whole genome shotgun (WGS) entry which is preliminary data.</text>
</comment>
<dbReference type="Proteomes" id="UP000661112">
    <property type="component" value="Unassembled WGS sequence"/>
</dbReference>
<feature type="transmembrane region" description="Helical" evidence="12">
    <location>
        <begin position="246"/>
        <end position="264"/>
    </location>
</feature>
<dbReference type="PANTHER" id="PTHR10110">
    <property type="entry name" value="SODIUM/HYDROGEN EXCHANGER"/>
    <property type="match status" value="1"/>
</dbReference>
<evidence type="ECO:0000256" key="2">
    <source>
        <dbReference type="ARBA" id="ARBA00007367"/>
    </source>
</evidence>
<evidence type="ECO:0000313" key="14">
    <source>
        <dbReference type="EMBL" id="MBD2503080.1"/>
    </source>
</evidence>
<evidence type="ECO:0000256" key="7">
    <source>
        <dbReference type="ARBA" id="ARBA00022989"/>
    </source>
</evidence>
<evidence type="ECO:0000313" key="15">
    <source>
        <dbReference type="Proteomes" id="UP000661112"/>
    </source>
</evidence>
<feature type="transmembrane region" description="Helical" evidence="12">
    <location>
        <begin position="95"/>
        <end position="117"/>
    </location>
</feature>
<evidence type="ECO:0000256" key="8">
    <source>
        <dbReference type="ARBA" id="ARBA00023053"/>
    </source>
</evidence>
<evidence type="ECO:0000256" key="9">
    <source>
        <dbReference type="ARBA" id="ARBA00023065"/>
    </source>
</evidence>
<evidence type="ECO:0000256" key="6">
    <source>
        <dbReference type="ARBA" id="ARBA00022692"/>
    </source>
</evidence>
<dbReference type="InterPro" id="IPR006153">
    <property type="entry name" value="Cation/H_exchanger_TM"/>
</dbReference>
<feature type="transmembrane region" description="Helical" evidence="12">
    <location>
        <begin position="167"/>
        <end position="186"/>
    </location>
</feature>
<reference evidence="14 15" key="1">
    <citation type="journal article" date="2020" name="ISME J.">
        <title>Comparative genomics reveals insights into cyanobacterial evolution and habitat adaptation.</title>
        <authorList>
            <person name="Chen M.Y."/>
            <person name="Teng W.K."/>
            <person name="Zhao L."/>
            <person name="Hu C.X."/>
            <person name="Zhou Y.K."/>
            <person name="Han B.P."/>
            <person name="Song L.R."/>
            <person name="Shu W.S."/>
        </authorList>
    </citation>
    <scope>NUCLEOTIDE SEQUENCE [LARGE SCALE GENOMIC DNA]</scope>
    <source>
        <strain evidence="14 15">FACHB-119</strain>
    </source>
</reference>
<feature type="transmembrane region" description="Helical" evidence="12">
    <location>
        <begin position="193"/>
        <end position="218"/>
    </location>
</feature>
<protein>
    <submittedName>
        <fullName evidence="14">Sodium:proton antiporter</fullName>
    </submittedName>
</protein>
<comment type="subcellular location">
    <subcellularLocation>
        <location evidence="1">Cell membrane</location>
        <topology evidence="1">Multi-pass membrane protein</topology>
    </subcellularLocation>
</comment>
<evidence type="ECO:0000259" key="13">
    <source>
        <dbReference type="Pfam" id="PF00999"/>
    </source>
</evidence>
<evidence type="ECO:0000256" key="3">
    <source>
        <dbReference type="ARBA" id="ARBA00022448"/>
    </source>
</evidence>
<keyword evidence="10 12" id="KW-0472">Membrane</keyword>
<evidence type="ECO:0000256" key="5">
    <source>
        <dbReference type="ARBA" id="ARBA00022475"/>
    </source>
</evidence>
<evidence type="ECO:0000256" key="4">
    <source>
        <dbReference type="ARBA" id="ARBA00022449"/>
    </source>
</evidence>
<keyword evidence="5" id="KW-1003">Cell membrane</keyword>
<dbReference type="Pfam" id="PF00999">
    <property type="entry name" value="Na_H_Exchanger"/>
    <property type="match status" value="1"/>
</dbReference>
<sequence>MVIESAISEEAIASNLKQFLLVLSVSLGVATLPQVFSWFRQIPYTLLLVIVGLGLAVVDVRLVILSPALILFIFLPPLLFEAAWNLKWSDLKRDFLPICLYAVLGVVISIAGVAIGLNQIAGLSLTTALLIGASLSATDPVSVTALFRELGVGSRLTTLMEGESLFNDGMAVVAFGFLVALPLGNAELGFQPLLLQFCQVVGIGLAVGGLIGFGISYLTQRFDLPMVEQSLTLVSAYGTYLITEDLGGSGVIGVVTTGLILGNFGSRIGMNPRTRIIVSEFWEFLAFFVNSIVFLLIGDQIRFASLGENLQIIGITVVAMILMRAIALYLLSNISATITQSAISLPDQTILWWGGLRGSVSIALALSVPTILPDREKVIATVFGVVLFTLLVQGLTIKPLLEKLNLLGDAPLRQHYLELVARNVALERVLQYLQIEQRPGIDPEFIRYQEKLIQGEIEQIQTQIDKLHDEYPNLRHFTAEQFRDELLAIEADTYAEFVRSGRLNNELAPLLENILPDTNQ</sequence>
<feature type="transmembrane region" description="Helical" evidence="12">
    <location>
        <begin position="46"/>
        <end position="75"/>
    </location>
</feature>
<dbReference type="PRINTS" id="PR01084">
    <property type="entry name" value="NAHEXCHNGR"/>
</dbReference>
<feature type="transmembrane region" description="Helical" evidence="12">
    <location>
        <begin position="378"/>
        <end position="397"/>
    </location>
</feature>
<keyword evidence="8" id="KW-0915">Sodium</keyword>
<dbReference type="EMBL" id="JACJSG010000030">
    <property type="protein sequence ID" value="MBD2503080.1"/>
    <property type="molecule type" value="Genomic_DNA"/>
</dbReference>
<dbReference type="RefSeq" id="WP_190475945.1">
    <property type="nucleotide sequence ID" value="NZ_JACJSG010000030.1"/>
</dbReference>
<gene>
    <name evidence="14" type="ORF">H6G83_21155</name>
</gene>
<feature type="transmembrane region" description="Helical" evidence="12">
    <location>
        <begin position="129"/>
        <end position="147"/>
    </location>
</feature>
<dbReference type="Gene3D" id="6.10.140.1330">
    <property type="match status" value="1"/>
</dbReference>
<keyword evidence="4" id="KW-0050">Antiport</keyword>
<evidence type="ECO:0000256" key="1">
    <source>
        <dbReference type="ARBA" id="ARBA00004651"/>
    </source>
</evidence>
<feature type="transmembrane region" description="Helical" evidence="12">
    <location>
        <begin position="276"/>
        <end position="298"/>
    </location>
</feature>
<keyword evidence="11" id="KW-0739">Sodium transport</keyword>